<dbReference type="AlphaFoldDB" id="A0A930BQ14"/>
<dbReference type="Proteomes" id="UP000718593">
    <property type="component" value="Unassembled WGS sequence"/>
</dbReference>
<dbReference type="InterPro" id="IPR025392">
    <property type="entry name" value="DUF4124"/>
</dbReference>
<accession>A0A930BQ14</accession>
<protein>
    <submittedName>
        <fullName evidence="4">DUF4124 domain-containing protein</fullName>
    </submittedName>
</protein>
<evidence type="ECO:0000259" key="3">
    <source>
        <dbReference type="Pfam" id="PF13511"/>
    </source>
</evidence>
<keyword evidence="2" id="KW-0732">Signal</keyword>
<feature type="compositionally biased region" description="Basic and acidic residues" evidence="1">
    <location>
        <begin position="72"/>
        <end position="86"/>
    </location>
</feature>
<dbReference type="RefSeq" id="WP_027457014.1">
    <property type="nucleotide sequence ID" value="NZ_JARBJQ010000002.1"/>
</dbReference>
<feature type="domain" description="DUF4124" evidence="3">
    <location>
        <begin position="12"/>
        <end position="47"/>
    </location>
</feature>
<evidence type="ECO:0000313" key="4">
    <source>
        <dbReference type="EMBL" id="MBF1164104.1"/>
    </source>
</evidence>
<name>A0A930BQ14_9RHOO</name>
<feature type="region of interest" description="Disordered" evidence="1">
    <location>
        <begin position="62"/>
        <end position="107"/>
    </location>
</feature>
<evidence type="ECO:0000313" key="5">
    <source>
        <dbReference type="Proteomes" id="UP000718593"/>
    </source>
</evidence>
<gene>
    <name evidence="4" type="ORF">HXL68_03585</name>
</gene>
<reference evidence="4" key="1">
    <citation type="submission" date="2020-04" db="EMBL/GenBank/DDBJ databases">
        <title>Deep metagenomics examines the oral microbiome during advanced dental caries in children, revealing novel taxa and co-occurrences with host molecules.</title>
        <authorList>
            <person name="Baker J.L."/>
            <person name="Morton J.T."/>
            <person name="Dinis M."/>
            <person name="Alvarez R."/>
            <person name="Tran N.C."/>
            <person name="Knight R."/>
            <person name="Edlund A."/>
        </authorList>
    </citation>
    <scope>NUCLEOTIDE SEQUENCE</scope>
    <source>
        <strain evidence="4">JCVI_32_bin.24</strain>
    </source>
</reference>
<feature type="chain" id="PRO_5037174765" evidence="2">
    <location>
        <begin position="23"/>
        <end position="107"/>
    </location>
</feature>
<dbReference type="EMBL" id="JABZMI010000038">
    <property type="protein sequence ID" value="MBF1164104.1"/>
    <property type="molecule type" value="Genomic_DNA"/>
</dbReference>
<proteinExistence type="predicted"/>
<comment type="caution">
    <text evidence="4">The sequence shown here is derived from an EMBL/GenBank/DDBJ whole genome shotgun (WGS) entry which is preliminary data.</text>
</comment>
<evidence type="ECO:0000256" key="1">
    <source>
        <dbReference type="SAM" id="MobiDB-lite"/>
    </source>
</evidence>
<feature type="signal peptide" evidence="2">
    <location>
        <begin position="1"/>
        <end position="22"/>
    </location>
</feature>
<organism evidence="4 5">
    <name type="scientific">Dechloromonas agitata</name>
    <dbReference type="NCBI Taxonomy" id="73030"/>
    <lineage>
        <taxon>Bacteria</taxon>
        <taxon>Pseudomonadati</taxon>
        <taxon>Pseudomonadota</taxon>
        <taxon>Betaproteobacteria</taxon>
        <taxon>Rhodocyclales</taxon>
        <taxon>Azonexaceae</taxon>
        <taxon>Dechloromonas</taxon>
    </lineage>
</organism>
<sequence length="107" mass="11683">MRIHIGCTLALTACLLTGNAAAATYKCTQAGKTIISDLPCAADANRVDHQADRVSRSQLRQAEVQHMRNHSQLKELEYKAERDRRTPGGVLVVPGPASPADIPRRPR</sequence>
<evidence type="ECO:0000256" key="2">
    <source>
        <dbReference type="SAM" id="SignalP"/>
    </source>
</evidence>
<dbReference type="Pfam" id="PF13511">
    <property type="entry name" value="DUF4124"/>
    <property type="match status" value="1"/>
</dbReference>